<dbReference type="AlphaFoldDB" id="A0AAX0AZZ5"/>
<dbReference type="RefSeq" id="WP_077842699.1">
    <property type="nucleotide sequence ID" value="NZ_JABSWK010000001.1"/>
</dbReference>
<name>A0AAX0AZZ5_CLOBE</name>
<accession>A0AAX0AZZ5</accession>
<dbReference type="EMBL" id="JABSWW010000001">
    <property type="protein sequence ID" value="NRT88528.1"/>
    <property type="molecule type" value="Genomic_DNA"/>
</dbReference>
<reference evidence="1" key="1">
    <citation type="submission" date="2020-05" db="EMBL/GenBank/DDBJ databases">
        <authorList>
            <person name="Brown S."/>
            <person name="Huntemann M."/>
            <person name="Clum A."/>
            <person name="Spunde A."/>
            <person name="Palaniappan K."/>
            <person name="Ritter S."/>
            <person name="Mikhailova N."/>
            <person name="Chen I.-M."/>
            <person name="Stamatis D."/>
            <person name="Reddy T."/>
            <person name="O'Malley R."/>
            <person name="Daum C."/>
            <person name="Shapiro N."/>
            <person name="Ivanova N."/>
            <person name="Kyrpides N."/>
            <person name="Woyke T."/>
        </authorList>
    </citation>
    <scope>NUCLEOTIDE SEQUENCE</scope>
    <source>
        <strain evidence="1">DJ080</strain>
    </source>
</reference>
<gene>
    <name evidence="1" type="ORF">B0H41_002207</name>
</gene>
<evidence type="ECO:0000313" key="2">
    <source>
        <dbReference type="Proteomes" id="UP001193748"/>
    </source>
</evidence>
<dbReference type="InterPro" id="IPR006490">
    <property type="entry name" value="Maj_tail_phi13"/>
</dbReference>
<evidence type="ECO:0000313" key="1">
    <source>
        <dbReference type="EMBL" id="NRT88528.1"/>
    </source>
</evidence>
<dbReference type="NCBIfam" id="TIGR01603">
    <property type="entry name" value="maj_tail_phi13"/>
    <property type="match status" value="1"/>
</dbReference>
<organism evidence="1 2">
    <name type="scientific">Clostridium beijerinckii</name>
    <name type="common">Clostridium MP</name>
    <dbReference type="NCBI Taxonomy" id="1520"/>
    <lineage>
        <taxon>Bacteria</taxon>
        <taxon>Bacillati</taxon>
        <taxon>Bacillota</taxon>
        <taxon>Clostridia</taxon>
        <taxon>Eubacteriales</taxon>
        <taxon>Clostridiaceae</taxon>
        <taxon>Clostridium</taxon>
    </lineage>
</organism>
<dbReference type="Pfam" id="PF04630">
    <property type="entry name" value="Phage_TTP_1"/>
    <property type="match status" value="1"/>
</dbReference>
<dbReference type="InterPro" id="IPR006724">
    <property type="entry name" value="Phage_TTP"/>
</dbReference>
<dbReference type="Proteomes" id="UP001193748">
    <property type="component" value="Unassembled WGS sequence"/>
</dbReference>
<reference evidence="1" key="2">
    <citation type="journal article" date="2022" name="Nat. Biotechnol.">
        <title>Carbon-negative production of acetone and isopropanol by gas fermentation at industrial pilot scale.</title>
        <authorList>
            <person name="Liew F.E."/>
            <person name="Nogle R."/>
            <person name="Abdalla T."/>
            <person name="Rasor B.J."/>
            <person name="Canter C."/>
            <person name="Jensen R.O."/>
            <person name="Wang L."/>
            <person name="Strutz J."/>
            <person name="Chirania P."/>
            <person name="De Tissera S."/>
            <person name="Mueller A.P."/>
            <person name="Ruan Z."/>
            <person name="Gao A."/>
            <person name="Tran L."/>
            <person name="Engle N.L."/>
            <person name="Bromley J.C."/>
            <person name="Daniell J."/>
            <person name="Conrado R."/>
            <person name="Tschaplinski T.J."/>
            <person name="Giannone R.J."/>
            <person name="Hettich R.L."/>
            <person name="Karim A.S."/>
            <person name="Simpson S.D."/>
            <person name="Brown S.D."/>
            <person name="Leang C."/>
            <person name="Jewett M.C."/>
            <person name="Kopke M."/>
        </authorList>
    </citation>
    <scope>NUCLEOTIDE SEQUENCE</scope>
    <source>
        <strain evidence="1">DJ080</strain>
    </source>
</reference>
<protein>
    <submittedName>
        <fullName evidence="1">Phi13 family phage major tail protein</fullName>
    </submittedName>
</protein>
<proteinExistence type="predicted"/>
<sequence length="195" mass="21334">MAIIGLERLYYSKITKDDNTGLTFEKPVYLAGVKEIKISPKVNTEKLYAENKLWEQATSLDDIEVSVNVADLTNAQTADLLGATLATEGGVFSSSNDVAPYIALLYKANKSNGKARYGILYKGVMNLPDDSAKGMEGKTDFQTPEMKATFQPLQNNGMWKYTVDEDDSDAPTDLETKFFAGVIVPTKKVATTVTP</sequence>
<comment type="caution">
    <text evidence="1">The sequence shown here is derived from an EMBL/GenBank/DDBJ whole genome shotgun (WGS) entry which is preliminary data.</text>
</comment>